<organism evidence="1 2">
    <name type="scientific">Rhododendron molle</name>
    <name type="common">Chinese azalea</name>
    <name type="synonym">Azalea mollis</name>
    <dbReference type="NCBI Taxonomy" id="49168"/>
    <lineage>
        <taxon>Eukaryota</taxon>
        <taxon>Viridiplantae</taxon>
        <taxon>Streptophyta</taxon>
        <taxon>Embryophyta</taxon>
        <taxon>Tracheophyta</taxon>
        <taxon>Spermatophyta</taxon>
        <taxon>Magnoliopsida</taxon>
        <taxon>eudicotyledons</taxon>
        <taxon>Gunneridae</taxon>
        <taxon>Pentapetalae</taxon>
        <taxon>asterids</taxon>
        <taxon>Ericales</taxon>
        <taxon>Ericaceae</taxon>
        <taxon>Ericoideae</taxon>
        <taxon>Rhodoreae</taxon>
        <taxon>Rhododendron</taxon>
    </lineage>
</organism>
<reference evidence="1" key="1">
    <citation type="submission" date="2022-02" db="EMBL/GenBank/DDBJ databases">
        <title>Plant Genome Project.</title>
        <authorList>
            <person name="Zhang R.-G."/>
        </authorList>
    </citation>
    <scope>NUCLEOTIDE SEQUENCE</scope>
    <source>
        <strain evidence="1">AT1</strain>
    </source>
</reference>
<evidence type="ECO:0000313" key="1">
    <source>
        <dbReference type="EMBL" id="KAI8552324.1"/>
    </source>
</evidence>
<gene>
    <name evidence="1" type="ORF">RHMOL_Rhmol06G0257900</name>
</gene>
<name>A0ACC0NHP7_RHOML</name>
<accession>A0ACC0NHP7</accession>
<proteinExistence type="predicted"/>
<evidence type="ECO:0000313" key="2">
    <source>
        <dbReference type="Proteomes" id="UP001062846"/>
    </source>
</evidence>
<dbReference type="Proteomes" id="UP001062846">
    <property type="component" value="Chromosome 6"/>
</dbReference>
<protein>
    <submittedName>
        <fullName evidence="1">Uncharacterized protein</fullName>
    </submittedName>
</protein>
<keyword evidence="2" id="KW-1185">Reference proteome</keyword>
<comment type="caution">
    <text evidence="1">The sequence shown here is derived from an EMBL/GenBank/DDBJ whole genome shotgun (WGS) entry which is preliminary data.</text>
</comment>
<sequence>MAGAHLPFESLQRNLDSQLVLLTVPLVVASGFMGLEFQLGFMELFFLGVLLGSNSNSSVSSEEGSGAQLDEIDWRSRLVGGIIRGQEEEDISGIARRLLQWKLELIDKPYAHGWTPLHYTVHRGPGLEGCCRVASRGVFCQRVEMIAVSIWAVCFFYCVPDEATYSNLPLSLSRIYQEESGSVFPSLSGIWVMQIGGRIWLSNKNSFRAPANEKQQNAPARIQAHKRQFFKVLFAPRALIITEYTGVHLEHEAFQVYFAFQFFDFIFPYCGISEASENALVTQLSRHRVPVCGAEFNGVSLHRNILHLGLIMVVYGILQNWQKLYSFSPLKVPRDDKRAIPCVLNEGSTECKERRPIF</sequence>
<dbReference type="EMBL" id="CM046393">
    <property type="protein sequence ID" value="KAI8552324.1"/>
    <property type="molecule type" value="Genomic_DNA"/>
</dbReference>